<dbReference type="PANTHER" id="PTHR21716">
    <property type="entry name" value="TRANSMEMBRANE PROTEIN"/>
    <property type="match status" value="1"/>
</dbReference>
<gene>
    <name evidence="9" type="ORF">OW157_01635</name>
</gene>
<dbReference type="EMBL" id="JAPRFR010000001">
    <property type="protein sequence ID" value="MCZ0725267.1"/>
    <property type="molecule type" value="Genomic_DNA"/>
</dbReference>
<dbReference type="GO" id="GO:0005886">
    <property type="term" value="C:plasma membrane"/>
    <property type="evidence" value="ECO:0007669"/>
    <property type="project" value="UniProtKB-SubCell"/>
</dbReference>
<feature type="transmembrane region" description="Helical" evidence="8">
    <location>
        <begin position="55"/>
        <end position="77"/>
    </location>
</feature>
<name>A0A9X3FMI6_9LACT</name>
<dbReference type="GO" id="GO:0055085">
    <property type="term" value="P:transmembrane transport"/>
    <property type="evidence" value="ECO:0007669"/>
    <property type="project" value="TreeGrafter"/>
</dbReference>
<evidence type="ECO:0000256" key="7">
    <source>
        <dbReference type="ARBA" id="ARBA00023136"/>
    </source>
</evidence>
<comment type="subcellular location">
    <subcellularLocation>
        <location evidence="1">Cell membrane</location>
        <topology evidence="1">Multi-pass membrane protein</topology>
    </subcellularLocation>
</comment>
<dbReference type="Pfam" id="PF01594">
    <property type="entry name" value="AI-2E_transport"/>
    <property type="match status" value="1"/>
</dbReference>
<comment type="caution">
    <text evidence="9">The sequence shown here is derived from an EMBL/GenBank/DDBJ whole genome shotgun (WGS) entry which is preliminary data.</text>
</comment>
<evidence type="ECO:0000256" key="4">
    <source>
        <dbReference type="ARBA" id="ARBA00022475"/>
    </source>
</evidence>
<dbReference type="AlphaFoldDB" id="A0A9X3FMI6"/>
<feature type="transmembrane region" description="Helical" evidence="8">
    <location>
        <begin position="290"/>
        <end position="310"/>
    </location>
</feature>
<dbReference type="InterPro" id="IPR002549">
    <property type="entry name" value="AI-2E-like"/>
</dbReference>
<feature type="transmembrane region" description="Helical" evidence="8">
    <location>
        <begin position="265"/>
        <end position="285"/>
    </location>
</feature>
<dbReference type="RefSeq" id="WP_268751591.1">
    <property type="nucleotide sequence ID" value="NZ_JAPRFQ010000001.1"/>
</dbReference>
<sequence length="389" mass="43457">MRTTDKKKDTIKNSWFYQLFVDNKYISVLIVLILLAILILSLQQIAPIFAPVGQFIQIISLPIVFAAVFYYLTVPLVELLERRGVKRAYGAWLILILIALLIFLLGLLIPSLIDQGNDLVRDWQGIWTSYQAVVDDYLPNEWTNELQAYINHFIQDNTQLSNLDWQDLLNRAADSIGSFVGTVSRIVIAIATAPIILYYMLKDADKLPGLIAKNLPVKIRGKTLSLLKEMNQQISQYIRGQILVAIAVAIMFVIGYQIIGLQYGAIIGVAAGFLNIIPYVGSFLAMIPAFIIAIVIGPGMIIKVAIVFAIEQTIESRVISPLILGNNLQIHPITIMLLLIAGGNMFGVLGVIIIIPVYAVLKVVVTHFFTWYRRVSGLYEDDELKDNIV</sequence>
<evidence type="ECO:0000256" key="6">
    <source>
        <dbReference type="ARBA" id="ARBA00022989"/>
    </source>
</evidence>
<dbReference type="PANTHER" id="PTHR21716:SF53">
    <property type="entry name" value="PERMEASE PERM-RELATED"/>
    <property type="match status" value="1"/>
</dbReference>
<feature type="transmembrane region" description="Helical" evidence="8">
    <location>
        <begin position="176"/>
        <end position="201"/>
    </location>
</feature>
<proteinExistence type="inferred from homology"/>
<accession>A0A9X3FMI6</accession>
<reference evidence="9" key="1">
    <citation type="submission" date="2022-12" db="EMBL/GenBank/DDBJ databases">
        <title>Description and comparative metabolic analysis of Aerococcus sp. nov., isolated from the feces of a pig.</title>
        <authorList>
            <person name="Chang Y.-H."/>
        </authorList>
    </citation>
    <scope>NUCLEOTIDE SEQUENCE</scope>
    <source>
        <strain evidence="9">YH-aer222</strain>
    </source>
</reference>
<keyword evidence="10" id="KW-1185">Reference proteome</keyword>
<evidence type="ECO:0000256" key="1">
    <source>
        <dbReference type="ARBA" id="ARBA00004651"/>
    </source>
</evidence>
<evidence type="ECO:0000256" key="5">
    <source>
        <dbReference type="ARBA" id="ARBA00022692"/>
    </source>
</evidence>
<organism evidence="9 10">
    <name type="scientific">Aerococcus kribbianus</name>
    <dbReference type="NCBI Taxonomy" id="2999064"/>
    <lineage>
        <taxon>Bacteria</taxon>
        <taxon>Bacillati</taxon>
        <taxon>Bacillota</taxon>
        <taxon>Bacilli</taxon>
        <taxon>Lactobacillales</taxon>
        <taxon>Aerococcaceae</taxon>
        <taxon>Aerococcus</taxon>
    </lineage>
</organism>
<comment type="similarity">
    <text evidence="2">Belongs to the autoinducer-2 exporter (AI-2E) (TC 2.A.86) family.</text>
</comment>
<feature type="transmembrane region" description="Helical" evidence="8">
    <location>
        <begin position="89"/>
        <end position="113"/>
    </location>
</feature>
<feature type="transmembrane region" description="Helical" evidence="8">
    <location>
        <begin position="330"/>
        <end position="361"/>
    </location>
</feature>
<keyword evidence="3" id="KW-0813">Transport</keyword>
<feature type="transmembrane region" description="Helical" evidence="8">
    <location>
        <begin position="237"/>
        <end position="259"/>
    </location>
</feature>
<evidence type="ECO:0000256" key="3">
    <source>
        <dbReference type="ARBA" id="ARBA00022448"/>
    </source>
</evidence>
<evidence type="ECO:0000256" key="2">
    <source>
        <dbReference type="ARBA" id="ARBA00009773"/>
    </source>
</evidence>
<evidence type="ECO:0000313" key="10">
    <source>
        <dbReference type="Proteomes" id="UP001146670"/>
    </source>
</evidence>
<evidence type="ECO:0000313" key="9">
    <source>
        <dbReference type="EMBL" id="MCZ0725267.1"/>
    </source>
</evidence>
<keyword evidence="4" id="KW-1003">Cell membrane</keyword>
<protein>
    <submittedName>
        <fullName evidence="9">AI-2E family transporter</fullName>
    </submittedName>
</protein>
<keyword evidence="6 8" id="KW-1133">Transmembrane helix</keyword>
<keyword evidence="7 8" id="KW-0472">Membrane</keyword>
<dbReference type="Proteomes" id="UP001146670">
    <property type="component" value="Unassembled WGS sequence"/>
</dbReference>
<evidence type="ECO:0000256" key="8">
    <source>
        <dbReference type="SAM" id="Phobius"/>
    </source>
</evidence>
<keyword evidence="5 8" id="KW-0812">Transmembrane</keyword>
<feature type="transmembrane region" description="Helical" evidence="8">
    <location>
        <begin position="25"/>
        <end position="49"/>
    </location>
</feature>